<evidence type="ECO:0000256" key="1">
    <source>
        <dbReference type="ARBA" id="ARBA00023015"/>
    </source>
</evidence>
<proteinExistence type="predicted"/>
<reference evidence="6 7" key="1">
    <citation type="submission" date="2024-09" db="EMBL/GenBank/DDBJ databases">
        <authorList>
            <person name="Sun Q."/>
            <person name="Mori K."/>
        </authorList>
    </citation>
    <scope>NUCLEOTIDE SEQUENCE [LARGE SCALE GENOMIC DNA]</scope>
    <source>
        <strain evidence="6 7">JCM 3323</strain>
    </source>
</reference>
<dbReference type="PANTHER" id="PTHR33204">
    <property type="entry name" value="TRANSCRIPTIONAL REGULATOR, MARR FAMILY"/>
    <property type="match status" value="1"/>
</dbReference>
<keyword evidence="2" id="KW-0238">DNA-binding</keyword>
<dbReference type="InterPro" id="IPR036388">
    <property type="entry name" value="WH-like_DNA-bd_sf"/>
</dbReference>
<keyword evidence="7" id="KW-1185">Reference proteome</keyword>
<evidence type="ECO:0000259" key="5">
    <source>
        <dbReference type="PROSITE" id="PS51118"/>
    </source>
</evidence>
<protein>
    <submittedName>
        <fullName evidence="6">Winged helix-turn-helix transcriptional regulator</fullName>
    </submittedName>
</protein>
<dbReference type="EMBL" id="JBHMCE010000012">
    <property type="protein sequence ID" value="MFB9531879.1"/>
    <property type="molecule type" value="Genomic_DNA"/>
</dbReference>
<evidence type="ECO:0000256" key="2">
    <source>
        <dbReference type="ARBA" id="ARBA00023125"/>
    </source>
</evidence>
<gene>
    <name evidence="6" type="ORF">ACFFRN_35200</name>
</gene>
<dbReference type="InterPro" id="IPR002577">
    <property type="entry name" value="HTH_HxlR"/>
</dbReference>
<dbReference type="SUPFAM" id="SSF46785">
    <property type="entry name" value="Winged helix' DNA-binding domain"/>
    <property type="match status" value="1"/>
</dbReference>
<dbReference type="Gene3D" id="1.10.10.10">
    <property type="entry name" value="Winged helix-like DNA-binding domain superfamily/Winged helix DNA-binding domain"/>
    <property type="match status" value="1"/>
</dbReference>
<keyword evidence="3" id="KW-0804">Transcription</keyword>
<dbReference type="Proteomes" id="UP001589646">
    <property type="component" value="Unassembled WGS sequence"/>
</dbReference>
<evidence type="ECO:0000313" key="6">
    <source>
        <dbReference type="EMBL" id="MFB9531879.1"/>
    </source>
</evidence>
<dbReference type="InterPro" id="IPR036390">
    <property type="entry name" value="WH_DNA-bd_sf"/>
</dbReference>
<dbReference type="PANTHER" id="PTHR33204:SF37">
    <property type="entry name" value="HTH-TYPE TRANSCRIPTIONAL REGULATOR YODB"/>
    <property type="match status" value="1"/>
</dbReference>
<keyword evidence="1" id="KW-0805">Transcription regulation</keyword>
<evidence type="ECO:0000313" key="7">
    <source>
        <dbReference type="Proteomes" id="UP001589646"/>
    </source>
</evidence>
<name>A0ABV5Q961_9ACTN</name>
<accession>A0ABV5Q961</accession>
<evidence type="ECO:0000256" key="3">
    <source>
        <dbReference type="ARBA" id="ARBA00023163"/>
    </source>
</evidence>
<organism evidence="6 7">
    <name type="scientific">Nonomuraea roseola</name>
    <dbReference type="NCBI Taxonomy" id="46179"/>
    <lineage>
        <taxon>Bacteria</taxon>
        <taxon>Bacillati</taxon>
        <taxon>Actinomycetota</taxon>
        <taxon>Actinomycetes</taxon>
        <taxon>Streptosporangiales</taxon>
        <taxon>Streptosporangiaceae</taxon>
        <taxon>Nonomuraea</taxon>
    </lineage>
</organism>
<comment type="caution">
    <text evidence="6">The sequence shown here is derived from an EMBL/GenBank/DDBJ whole genome shotgun (WGS) entry which is preliminary data.</text>
</comment>
<evidence type="ECO:0000256" key="4">
    <source>
        <dbReference type="SAM" id="MobiDB-lite"/>
    </source>
</evidence>
<feature type="domain" description="HTH hxlR-type" evidence="5">
    <location>
        <begin position="16"/>
        <end position="107"/>
    </location>
</feature>
<dbReference type="RefSeq" id="WP_346130909.1">
    <property type="nucleotide sequence ID" value="NZ_BAAAXC010000015.1"/>
</dbReference>
<sequence>MAPRPGTPVRGSTTGRPIMAAMDLLGRRWALRIIWELRDGPVGPRTLLSRCQGLSSSVLYQRLGELASAQVVASSSDGYELTPLGASLGHALAPLDSWATTWAEVLSPPPGVTAASQPPPASGGGG</sequence>
<dbReference type="PROSITE" id="PS51118">
    <property type="entry name" value="HTH_HXLR"/>
    <property type="match status" value="1"/>
</dbReference>
<feature type="region of interest" description="Disordered" evidence="4">
    <location>
        <begin position="107"/>
        <end position="126"/>
    </location>
</feature>
<dbReference type="Pfam" id="PF01638">
    <property type="entry name" value="HxlR"/>
    <property type="match status" value="1"/>
</dbReference>